<organism evidence="11 12">
    <name type="scientific">Ceratina calcarata</name>
    <dbReference type="NCBI Taxonomy" id="156304"/>
    <lineage>
        <taxon>Eukaryota</taxon>
        <taxon>Metazoa</taxon>
        <taxon>Ecdysozoa</taxon>
        <taxon>Arthropoda</taxon>
        <taxon>Hexapoda</taxon>
        <taxon>Insecta</taxon>
        <taxon>Pterygota</taxon>
        <taxon>Neoptera</taxon>
        <taxon>Endopterygota</taxon>
        <taxon>Hymenoptera</taxon>
        <taxon>Apocrita</taxon>
        <taxon>Aculeata</taxon>
        <taxon>Apoidea</taxon>
        <taxon>Anthophila</taxon>
        <taxon>Apidae</taxon>
        <taxon>Ceratina</taxon>
        <taxon>Zadontomerus</taxon>
    </lineage>
</organism>
<protein>
    <submittedName>
        <fullName evidence="12">Lipopolysaccharide-induced tumor necrosis factor-alpha factor homolog isoform X1</fullName>
    </submittedName>
</protein>
<feature type="domain" description="LITAF" evidence="10">
    <location>
        <begin position="33"/>
        <end position="115"/>
    </location>
</feature>
<dbReference type="Proteomes" id="UP000694925">
    <property type="component" value="Unplaced"/>
</dbReference>
<comment type="subcellular location">
    <subcellularLocation>
        <location evidence="2">Endosome membrane</location>
        <topology evidence="2">Peripheral membrane protein</topology>
    </subcellularLocation>
    <subcellularLocation>
        <location evidence="1">Late endosome membrane</location>
    </subcellularLocation>
    <subcellularLocation>
        <location evidence="3">Lysosome membrane</location>
        <topology evidence="3">Peripheral membrane protein</topology>
        <orientation evidence="3">Cytoplasmic side</orientation>
    </subcellularLocation>
</comment>
<keyword evidence="11" id="KW-1185">Reference proteome</keyword>
<evidence type="ECO:0000259" key="10">
    <source>
        <dbReference type="PROSITE" id="PS51837"/>
    </source>
</evidence>
<dbReference type="AlphaFoldDB" id="A0AAJ7IRW5"/>
<dbReference type="GO" id="GO:0008270">
    <property type="term" value="F:zinc ion binding"/>
    <property type="evidence" value="ECO:0007669"/>
    <property type="project" value="TreeGrafter"/>
</dbReference>
<evidence type="ECO:0000256" key="5">
    <source>
        <dbReference type="ARBA" id="ARBA00022723"/>
    </source>
</evidence>
<reference evidence="12" key="1">
    <citation type="submission" date="2025-08" db="UniProtKB">
        <authorList>
            <consortium name="RefSeq"/>
        </authorList>
    </citation>
    <scope>IDENTIFICATION</scope>
    <source>
        <tissue evidence="12">Whole body</tissue>
    </source>
</reference>
<keyword evidence="9" id="KW-0812">Transmembrane</keyword>
<dbReference type="Pfam" id="PF10601">
    <property type="entry name" value="zf-LITAF-like"/>
    <property type="match status" value="1"/>
</dbReference>
<dbReference type="PANTHER" id="PTHR23292">
    <property type="entry name" value="LIPOPOLYSACCHARIDE-INDUCED TUMOR NECROSIS FACTOR-ALPHA FACTOR"/>
    <property type="match status" value="1"/>
</dbReference>
<name>A0AAJ7IRW5_9HYME</name>
<accession>A0AAJ7IRW5</accession>
<evidence type="ECO:0000256" key="4">
    <source>
        <dbReference type="ARBA" id="ARBA00005975"/>
    </source>
</evidence>
<feature type="transmembrane region" description="Helical" evidence="9">
    <location>
        <begin position="74"/>
        <end position="94"/>
    </location>
</feature>
<dbReference type="InterPro" id="IPR037519">
    <property type="entry name" value="LITAF_fam"/>
</dbReference>
<dbReference type="SMART" id="SM00714">
    <property type="entry name" value="LITAF"/>
    <property type="match status" value="1"/>
</dbReference>
<gene>
    <name evidence="12" type="primary">LOC108621970</name>
</gene>
<proteinExistence type="inferred from homology"/>
<feature type="region of interest" description="Disordered" evidence="8">
    <location>
        <begin position="1"/>
        <end position="34"/>
    </location>
</feature>
<dbReference type="PROSITE" id="PS51837">
    <property type="entry name" value="LITAF"/>
    <property type="match status" value="1"/>
</dbReference>
<dbReference type="GeneID" id="108621970"/>
<dbReference type="InterPro" id="IPR006629">
    <property type="entry name" value="LITAF"/>
</dbReference>
<evidence type="ECO:0000256" key="8">
    <source>
        <dbReference type="SAM" id="MobiDB-lite"/>
    </source>
</evidence>
<evidence type="ECO:0000256" key="9">
    <source>
        <dbReference type="SAM" id="Phobius"/>
    </source>
</evidence>
<sequence>MDKGTAPPPGFIPQSGFVSPPPPPPYNEHQQTTSPPTIAYMPAFGSESQRMTCPHCQANISTEVKSEANIKTHAFALALCVFGLWCFVCCPYCMDSCLTKKHYCPNCNAYLGEQS</sequence>
<evidence type="ECO:0000256" key="1">
    <source>
        <dbReference type="ARBA" id="ARBA00004414"/>
    </source>
</evidence>
<comment type="similarity">
    <text evidence="4">Belongs to the CDIP1/LITAF family.</text>
</comment>
<dbReference type="PANTHER" id="PTHR23292:SF14">
    <property type="entry name" value="FI16615P1-RELATED"/>
    <property type="match status" value="1"/>
</dbReference>
<dbReference type="KEGG" id="ccal:108621970"/>
<evidence type="ECO:0000256" key="3">
    <source>
        <dbReference type="ARBA" id="ARBA00004630"/>
    </source>
</evidence>
<evidence type="ECO:0000313" key="11">
    <source>
        <dbReference type="Proteomes" id="UP000694925"/>
    </source>
</evidence>
<dbReference type="GO" id="GO:0031902">
    <property type="term" value="C:late endosome membrane"/>
    <property type="evidence" value="ECO:0007669"/>
    <property type="project" value="UniProtKB-SubCell"/>
</dbReference>
<keyword evidence="5" id="KW-0479">Metal-binding</keyword>
<evidence type="ECO:0000313" key="12">
    <source>
        <dbReference type="RefSeq" id="XP_017875075.1"/>
    </source>
</evidence>
<dbReference type="GO" id="GO:0005765">
    <property type="term" value="C:lysosomal membrane"/>
    <property type="evidence" value="ECO:0007669"/>
    <property type="project" value="UniProtKB-SubCell"/>
</dbReference>
<keyword evidence="7 9" id="KW-0472">Membrane</keyword>
<evidence type="ECO:0000256" key="6">
    <source>
        <dbReference type="ARBA" id="ARBA00022833"/>
    </source>
</evidence>
<evidence type="ECO:0000256" key="2">
    <source>
        <dbReference type="ARBA" id="ARBA00004481"/>
    </source>
</evidence>
<evidence type="ECO:0000256" key="7">
    <source>
        <dbReference type="ARBA" id="ARBA00023136"/>
    </source>
</evidence>
<keyword evidence="9" id="KW-1133">Transmembrane helix</keyword>
<keyword evidence="6" id="KW-0862">Zinc</keyword>
<dbReference type="RefSeq" id="XP_017875075.1">
    <property type="nucleotide sequence ID" value="XM_018019586.2"/>
</dbReference>
<feature type="compositionally biased region" description="Pro residues" evidence="8">
    <location>
        <begin position="1"/>
        <end position="11"/>
    </location>
</feature>